<keyword evidence="3 14" id="KW-0645">Protease</keyword>
<keyword evidence="20" id="KW-1185">Reference proteome</keyword>
<evidence type="ECO:0000256" key="3">
    <source>
        <dbReference type="ARBA" id="ARBA00022670"/>
    </source>
</evidence>
<evidence type="ECO:0000256" key="17">
    <source>
        <dbReference type="SAM" id="SignalP"/>
    </source>
</evidence>
<dbReference type="CDD" id="cd04059">
    <property type="entry name" value="Peptidases_S8_Protein_convertases_Kexins_Furin-like"/>
    <property type="match status" value="1"/>
</dbReference>
<dbReference type="GO" id="GO:0000139">
    <property type="term" value="C:Golgi membrane"/>
    <property type="evidence" value="ECO:0007669"/>
    <property type="project" value="TreeGrafter"/>
</dbReference>
<proteinExistence type="inferred from homology"/>
<keyword evidence="7 14" id="KW-0720">Serine protease</keyword>
<evidence type="ECO:0000256" key="5">
    <source>
        <dbReference type="ARBA" id="ARBA00022729"/>
    </source>
</evidence>
<dbReference type="Gene3D" id="2.60.120.260">
    <property type="entry name" value="Galactose-binding domain-like"/>
    <property type="match status" value="1"/>
</dbReference>
<evidence type="ECO:0000256" key="6">
    <source>
        <dbReference type="ARBA" id="ARBA00022801"/>
    </source>
</evidence>
<dbReference type="Pfam" id="PF01483">
    <property type="entry name" value="P_proprotein"/>
    <property type="match status" value="1"/>
</dbReference>
<evidence type="ECO:0000256" key="10">
    <source>
        <dbReference type="ARBA" id="ARBA00023136"/>
    </source>
</evidence>
<dbReference type="InterPro" id="IPR015500">
    <property type="entry name" value="Peptidase_S8_subtilisin-rel"/>
</dbReference>
<evidence type="ECO:0000313" key="20">
    <source>
        <dbReference type="Proteomes" id="UP000245942"/>
    </source>
</evidence>
<feature type="region of interest" description="Disordered" evidence="15">
    <location>
        <begin position="838"/>
        <end position="857"/>
    </location>
</feature>
<dbReference type="PANTHER" id="PTHR42884:SF14">
    <property type="entry name" value="NEUROENDOCRINE CONVERTASE 1"/>
    <property type="match status" value="1"/>
</dbReference>
<gene>
    <name evidence="19" type="ORF">BCV69DRAFT_255038</name>
</gene>
<feature type="compositionally biased region" description="Acidic residues" evidence="15">
    <location>
        <begin position="921"/>
        <end position="930"/>
    </location>
</feature>
<dbReference type="PANTHER" id="PTHR42884">
    <property type="entry name" value="PROPROTEIN CONVERTASE SUBTILISIN/KEXIN-RELATED"/>
    <property type="match status" value="1"/>
</dbReference>
<feature type="active site" description="Charge relay system" evidence="13 14">
    <location>
        <position position="482"/>
    </location>
</feature>
<keyword evidence="9 16" id="KW-1133">Transmembrane helix</keyword>
<keyword evidence="8" id="KW-0106">Calcium</keyword>
<dbReference type="PROSITE" id="PS51829">
    <property type="entry name" value="P_HOMO_B"/>
    <property type="match status" value="1"/>
</dbReference>
<feature type="signal peptide" evidence="17">
    <location>
        <begin position="1"/>
        <end position="25"/>
    </location>
</feature>
<dbReference type="STRING" id="1684307.A0A316UJI9"/>
<keyword evidence="6 14" id="KW-0378">Hydrolase</keyword>
<dbReference type="GeneID" id="37012306"/>
<feature type="domain" description="P/Homo B" evidence="18">
    <location>
        <begin position="558"/>
        <end position="694"/>
    </location>
</feature>
<feature type="region of interest" description="Disordered" evidence="15">
    <location>
        <begin position="102"/>
        <end position="123"/>
    </location>
</feature>
<dbReference type="InterPro" id="IPR034182">
    <property type="entry name" value="Kexin/furin"/>
</dbReference>
<sequence>MKSQVSYTALCVVLILAGLTLPASQQLSGLVRAAEIAPRVIDPETVVLPAKRTYDTHHYYAIETRAGVDVDPRDVAELLGAEFVERVGELQDHWLLRSEKSLTARQGQSSGNEKRSALATRNDASVVDDDPVLRRWTSLSRSRHSRTHGLSKRDHSLAMSIKDVERQVLRKRHKRNVIYSPWDTPHLDLQHRAPIPGPEPHPYPEPLPRPPVIPTAKHVVMALDHKISDPIFPEQWHLANDRRPENDLNVSGVWAQNITGTGVRVALIDDGLDMHSPDLKDNFFAAGSYDFNSHVALPEPREADDQHGTRCAGEIAAIKNDVCGVGVAYTSQVAGLRILSGPISDVDEAAALNYAYHENHIYSCSWGPPDDGRSMDAPKGLIAKAILNGIQNGRNGKGSIYVFAGGNGGAFDDQCNFDGYTNSIYTMTISAADRENLHPYYSEMCASNIATGWSSGSNDHIHTTDVAWNGINRCTAHHGGTSAAAPLVAGVVALGLQVRPDLTWRDIQHITVHSAQMINPDDPDWQKTQAGRHYNHKFGYGVIDAYQFVEEAKRHKLVKPQAWLTSENQTVPADETFIGDGGVKRTFTVTEKMLKDANVESLEHVTVRVWIHHERRGDVNVELTSPHGTKSVLARPRRHDDATTGFPGWGFMSLKHWDESPIGDWTIAVFDRAHPKQTGNFYAWQLTLWGQAIDASIAKPWNFPENSLEYHETLASAPSSTPVQGAQGGEAASSGTYKLTKPTDHLPSDHGSQAGESHQDFTNPSGKPEGDTGYLTGLKQNSTWLFVAVGIVVIFGASVGAFFLLRRTRRGRRGGENAADYEFVPEDEDEMQMSRLDGGLAGARGGAASGAGRRTREIYDAFRPGSDEEDDGDEDEASLLSNRAQPSSRGGRGGGSATTGQYRDDPEDDPVDQRGRAVFDRDEDEDEEEDGRFTIGGEGGDTPLPSASAREGEQAAQQGDLLGASGDDKDNSSGGSWQDAALDQGEKQG</sequence>
<feature type="region of interest" description="Disordered" evidence="15">
    <location>
        <begin position="862"/>
        <end position="989"/>
    </location>
</feature>
<name>A0A316UJI9_9BASI</name>
<comment type="similarity">
    <text evidence="2">Belongs to the peptidase S8 family. Furin subfamily.</text>
</comment>
<dbReference type="InterPro" id="IPR008979">
    <property type="entry name" value="Galactose-bd-like_sf"/>
</dbReference>
<protein>
    <recommendedName>
        <fullName evidence="18">P/Homo B domain-containing protein</fullName>
    </recommendedName>
</protein>
<evidence type="ECO:0000256" key="9">
    <source>
        <dbReference type="ARBA" id="ARBA00022989"/>
    </source>
</evidence>
<evidence type="ECO:0000256" key="1">
    <source>
        <dbReference type="ARBA" id="ARBA00004370"/>
    </source>
</evidence>
<keyword evidence="4 16" id="KW-0812">Transmembrane</keyword>
<evidence type="ECO:0000256" key="4">
    <source>
        <dbReference type="ARBA" id="ARBA00022692"/>
    </source>
</evidence>
<dbReference type="PRINTS" id="PR00723">
    <property type="entry name" value="SUBTILISIN"/>
</dbReference>
<dbReference type="GO" id="GO:0004252">
    <property type="term" value="F:serine-type endopeptidase activity"/>
    <property type="evidence" value="ECO:0007669"/>
    <property type="project" value="UniProtKB-UniRule"/>
</dbReference>
<evidence type="ECO:0000256" key="14">
    <source>
        <dbReference type="PROSITE-ProRule" id="PRU01240"/>
    </source>
</evidence>
<dbReference type="InterPro" id="IPR000209">
    <property type="entry name" value="Peptidase_S8/S53_dom"/>
</dbReference>
<dbReference type="GO" id="GO:0016485">
    <property type="term" value="P:protein processing"/>
    <property type="evidence" value="ECO:0007669"/>
    <property type="project" value="TreeGrafter"/>
</dbReference>
<dbReference type="PROSITE" id="PS00138">
    <property type="entry name" value="SUBTILASE_SER"/>
    <property type="match status" value="1"/>
</dbReference>
<dbReference type="InterPro" id="IPR023827">
    <property type="entry name" value="Peptidase_S8_Asp-AS"/>
</dbReference>
<dbReference type="AlphaFoldDB" id="A0A316UJI9"/>
<evidence type="ECO:0000256" key="12">
    <source>
        <dbReference type="ARBA" id="ARBA00023180"/>
    </source>
</evidence>
<dbReference type="RefSeq" id="XP_025351283.1">
    <property type="nucleotide sequence ID" value="XM_025490572.1"/>
</dbReference>
<evidence type="ECO:0000259" key="18">
    <source>
        <dbReference type="PROSITE" id="PS51829"/>
    </source>
</evidence>
<feature type="compositionally biased region" description="Basic and acidic residues" evidence="15">
    <location>
        <begin position="911"/>
        <end position="920"/>
    </location>
</feature>
<dbReference type="PROSITE" id="PS00137">
    <property type="entry name" value="SUBTILASE_HIS"/>
    <property type="match status" value="1"/>
</dbReference>
<dbReference type="PROSITE" id="PS00136">
    <property type="entry name" value="SUBTILASE_ASP"/>
    <property type="match status" value="1"/>
</dbReference>
<evidence type="ECO:0000256" key="2">
    <source>
        <dbReference type="ARBA" id="ARBA00005325"/>
    </source>
</evidence>
<dbReference type="GO" id="GO:0007323">
    <property type="term" value="P:peptide pheromone maturation"/>
    <property type="evidence" value="ECO:0007669"/>
    <property type="project" value="UniProtKB-ARBA"/>
</dbReference>
<feature type="active site" description="Charge relay system" evidence="13 14">
    <location>
        <position position="269"/>
    </location>
</feature>
<keyword evidence="12" id="KW-0325">Glycoprotein</keyword>
<dbReference type="OrthoDB" id="300641at2759"/>
<keyword evidence="5 17" id="KW-0732">Signal</keyword>
<accession>A0A316UJI9</accession>
<dbReference type="PROSITE" id="PS51892">
    <property type="entry name" value="SUBTILASE"/>
    <property type="match status" value="1"/>
</dbReference>
<evidence type="ECO:0000256" key="7">
    <source>
        <dbReference type="ARBA" id="ARBA00022825"/>
    </source>
</evidence>
<dbReference type="EMBL" id="KZ819321">
    <property type="protein sequence ID" value="PWN24123.1"/>
    <property type="molecule type" value="Genomic_DNA"/>
</dbReference>
<dbReference type="Gene3D" id="3.40.50.200">
    <property type="entry name" value="Peptidase S8/S53 domain"/>
    <property type="match status" value="1"/>
</dbReference>
<reference evidence="19 20" key="1">
    <citation type="journal article" date="2018" name="Mol. Biol. Evol.">
        <title>Broad Genomic Sampling Reveals a Smut Pathogenic Ancestry of the Fungal Clade Ustilaginomycotina.</title>
        <authorList>
            <person name="Kijpornyongpan T."/>
            <person name="Mondo S.J."/>
            <person name="Barry K."/>
            <person name="Sandor L."/>
            <person name="Lee J."/>
            <person name="Lipzen A."/>
            <person name="Pangilinan J."/>
            <person name="LaButti K."/>
            <person name="Hainaut M."/>
            <person name="Henrissat B."/>
            <person name="Grigoriev I.V."/>
            <person name="Spatafora J.W."/>
            <person name="Aime M.C."/>
        </authorList>
    </citation>
    <scope>NUCLEOTIDE SEQUENCE [LARGE SCALE GENOMIC DNA]</scope>
    <source>
        <strain evidence="19 20">MCA 4718</strain>
    </source>
</reference>
<dbReference type="InterPro" id="IPR022398">
    <property type="entry name" value="Peptidase_S8_His-AS"/>
</dbReference>
<feature type="transmembrane region" description="Helical" evidence="16">
    <location>
        <begin position="784"/>
        <end position="805"/>
    </location>
</feature>
<feature type="compositionally biased region" description="Polar residues" evidence="15">
    <location>
        <begin position="750"/>
        <end position="765"/>
    </location>
</feature>
<feature type="region of interest" description="Disordered" evidence="15">
    <location>
        <begin position="714"/>
        <end position="774"/>
    </location>
</feature>
<dbReference type="Pfam" id="PF00082">
    <property type="entry name" value="Peptidase_S8"/>
    <property type="match status" value="1"/>
</dbReference>
<organism evidence="19 20">
    <name type="scientific">Pseudomicrostroma glucosiphilum</name>
    <dbReference type="NCBI Taxonomy" id="1684307"/>
    <lineage>
        <taxon>Eukaryota</taxon>
        <taxon>Fungi</taxon>
        <taxon>Dikarya</taxon>
        <taxon>Basidiomycota</taxon>
        <taxon>Ustilaginomycotina</taxon>
        <taxon>Exobasidiomycetes</taxon>
        <taxon>Microstromatales</taxon>
        <taxon>Microstromatales incertae sedis</taxon>
        <taxon>Pseudomicrostroma</taxon>
    </lineage>
</organism>
<dbReference type="FunFam" id="2.60.120.260:FF:000026">
    <property type="entry name" value="proprotein convertase subtilisin/kexin type 7"/>
    <property type="match status" value="1"/>
</dbReference>
<feature type="chain" id="PRO_5016330423" description="P/Homo B domain-containing protein" evidence="17">
    <location>
        <begin position="26"/>
        <end position="989"/>
    </location>
</feature>
<evidence type="ECO:0000256" key="16">
    <source>
        <dbReference type="SAM" id="Phobius"/>
    </source>
</evidence>
<dbReference type="InterPro" id="IPR002884">
    <property type="entry name" value="P_dom"/>
</dbReference>
<dbReference type="Proteomes" id="UP000245942">
    <property type="component" value="Unassembled WGS sequence"/>
</dbReference>
<dbReference type="FunFam" id="3.40.50.200:FF:000005">
    <property type="entry name" value="Proprotein convertase subtilisin/kexin type 7"/>
    <property type="match status" value="1"/>
</dbReference>
<feature type="compositionally biased region" description="Gly residues" evidence="15">
    <location>
        <begin position="839"/>
        <end position="849"/>
    </location>
</feature>
<keyword evidence="10 16" id="KW-0472">Membrane</keyword>
<evidence type="ECO:0000313" key="19">
    <source>
        <dbReference type="EMBL" id="PWN24123.1"/>
    </source>
</evidence>
<feature type="active site" description="Charge relay system" evidence="13 14">
    <location>
        <position position="307"/>
    </location>
</feature>
<dbReference type="InterPro" id="IPR036852">
    <property type="entry name" value="Peptidase_S8/S53_dom_sf"/>
</dbReference>
<evidence type="ECO:0000256" key="8">
    <source>
        <dbReference type="ARBA" id="ARBA00022837"/>
    </source>
</evidence>
<dbReference type="SUPFAM" id="SSF52743">
    <property type="entry name" value="Subtilisin-like"/>
    <property type="match status" value="1"/>
</dbReference>
<dbReference type="InterPro" id="IPR023828">
    <property type="entry name" value="Peptidase_S8_Ser-AS"/>
</dbReference>
<dbReference type="SUPFAM" id="SSF49785">
    <property type="entry name" value="Galactose-binding domain-like"/>
    <property type="match status" value="1"/>
</dbReference>
<keyword evidence="11" id="KW-0865">Zymogen</keyword>
<evidence type="ECO:0000256" key="13">
    <source>
        <dbReference type="PIRSR" id="PIRSR615500-1"/>
    </source>
</evidence>
<comment type="subcellular location">
    <subcellularLocation>
        <location evidence="1">Membrane</location>
    </subcellularLocation>
</comment>
<evidence type="ECO:0000256" key="11">
    <source>
        <dbReference type="ARBA" id="ARBA00023145"/>
    </source>
</evidence>
<feature type="compositionally biased region" description="Acidic residues" evidence="15">
    <location>
        <begin position="867"/>
        <end position="877"/>
    </location>
</feature>
<dbReference type="GO" id="GO:0005802">
    <property type="term" value="C:trans-Golgi network"/>
    <property type="evidence" value="ECO:0007669"/>
    <property type="project" value="TreeGrafter"/>
</dbReference>
<evidence type="ECO:0000256" key="15">
    <source>
        <dbReference type="SAM" id="MobiDB-lite"/>
    </source>
</evidence>